<dbReference type="GO" id="GO:0005996">
    <property type="term" value="P:monosaccharide metabolic process"/>
    <property type="evidence" value="ECO:0007669"/>
    <property type="project" value="InterPro"/>
</dbReference>
<name>A0A2Z5G5P0_9BACT</name>
<dbReference type="GO" id="GO:0016853">
    <property type="term" value="F:isomerase activity"/>
    <property type="evidence" value="ECO:0007669"/>
    <property type="project" value="InterPro"/>
</dbReference>
<dbReference type="RefSeq" id="WP_150133113.1">
    <property type="nucleotide sequence ID" value="NZ_CP030840.1"/>
</dbReference>
<reference evidence="1 2" key="1">
    <citation type="journal article" date="2018" name="Front. Microbiol.">
        <title>Hydrolytic Capabilities as a Key to Environmental Success: Chitinolytic and Cellulolytic Acidobacteria From Acidic Sub-arctic Soils and Boreal Peatlands.</title>
        <authorList>
            <person name="Belova S.E."/>
            <person name="Ravin N.V."/>
            <person name="Pankratov T.A."/>
            <person name="Rakitin A.L."/>
            <person name="Ivanova A.A."/>
            <person name="Beletsky A.V."/>
            <person name="Mardanov A.V."/>
            <person name="Sinninghe Damste J.S."/>
            <person name="Dedysh S.N."/>
        </authorList>
    </citation>
    <scope>NUCLEOTIDE SEQUENCE [LARGE SCALE GENOMIC DNA]</scope>
    <source>
        <strain evidence="1 2">SBC82</strain>
    </source>
</reference>
<dbReference type="Gene3D" id="3.40.1650.10">
    <property type="entry name" value="RbsD-like domain"/>
    <property type="match status" value="1"/>
</dbReference>
<protein>
    <recommendedName>
        <fullName evidence="3">D-ribose pyranase</fullName>
    </recommendedName>
</protein>
<dbReference type="SUPFAM" id="SSF102546">
    <property type="entry name" value="RbsD-like"/>
    <property type="match status" value="1"/>
</dbReference>
<evidence type="ECO:0000313" key="2">
    <source>
        <dbReference type="Proteomes" id="UP000253606"/>
    </source>
</evidence>
<gene>
    <name evidence="1" type="ORF">ACPOL_5164</name>
</gene>
<sequence>MDTPDNWLVKVRRMMPLLGHRNWILVVDSAYPLQTSPGIETIETGEDEIDVVEKVLDQVDHSIHVRPMIYMDAELPFVPERDAPGVTRYRQEIQRVLGNRPMTSLPHEEIIRKVGETGRSFHILVLKTKLTIPYTSVFLELNCKYWSDSAEAALRKAMKDPAGK</sequence>
<dbReference type="Proteomes" id="UP000253606">
    <property type="component" value="Chromosome"/>
</dbReference>
<dbReference type="OrthoDB" id="120129at2"/>
<evidence type="ECO:0008006" key="3">
    <source>
        <dbReference type="Google" id="ProtNLM"/>
    </source>
</evidence>
<keyword evidence="2" id="KW-1185">Reference proteome</keyword>
<dbReference type="AlphaFoldDB" id="A0A2Z5G5P0"/>
<evidence type="ECO:0000313" key="1">
    <source>
        <dbReference type="EMBL" id="AXC14418.1"/>
    </source>
</evidence>
<dbReference type="GO" id="GO:0048029">
    <property type="term" value="F:monosaccharide binding"/>
    <property type="evidence" value="ECO:0007669"/>
    <property type="project" value="InterPro"/>
</dbReference>
<organism evidence="1 2">
    <name type="scientific">Acidisarcina polymorpha</name>
    <dbReference type="NCBI Taxonomy" id="2211140"/>
    <lineage>
        <taxon>Bacteria</taxon>
        <taxon>Pseudomonadati</taxon>
        <taxon>Acidobacteriota</taxon>
        <taxon>Terriglobia</taxon>
        <taxon>Terriglobales</taxon>
        <taxon>Acidobacteriaceae</taxon>
        <taxon>Acidisarcina</taxon>
    </lineage>
</organism>
<dbReference type="EMBL" id="CP030840">
    <property type="protein sequence ID" value="AXC14418.1"/>
    <property type="molecule type" value="Genomic_DNA"/>
</dbReference>
<dbReference type="InterPro" id="IPR023750">
    <property type="entry name" value="RbsD-like_sf"/>
</dbReference>
<proteinExistence type="predicted"/>
<dbReference type="KEGG" id="abas:ACPOL_5164"/>
<accession>A0A2Z5G5P0</accession>